<evidence type="ECO:0000256" key="13">
    <source>
        <dbReference type="RuleBase" id="RU004495"/>
    </source>
</evidence>
<evidence type="ECO:0000256" key="6">
    <source>
        <dbReference type="ARBA" id="ARBA00022989"/>
    </source>
</evidence>
<evidence type="ECO:0000259" key="14">
    <source>
        <dbReference type="PROSITE" id="PS51296"/>
    </source>
</evidence>
<evidence type="ECO:0000256" key="7">
    <source>
        <dbReference type="ARBA" id="ARBA00023004"/>
    </source>
</evidence>
<dbReference type="SUPFAM" id="SSF81502">
    <property type="entry name" value="ISP transmembrane anchor"/>
    <property type="match status" value="1"/>
</dbReference>
<dbReference type="SUPFAM" id="SSF50022">
    <property type="entry name" value="ISP domain"/>
    <property type="match status" value="1"/>
</dbReference>
<dbReference type="NCBIfam" id="TIGR01416">
    <property type="entry name" value="Rieske_proteo"/>
    <property type="match status" value="1"/>
</dbReference>
<evidence type="ECO:0000256" key="3">
    <source>
        <dbReference type="ARBA" id="ARBA00022692"/>
    </source>
</evidence>
<evidence type="ECO:0000313" key="16">
    <source>
        <dbReference type="EMBL" id="OMH81174.1"/>
    </source>
</evidence>
<dbReference type="Gene3D" id="2.102.10.10">
    <property type="entry name" value="Rieske [2Fe-2S] iron-sulphur domain"/>
    <property type="match status" value="1"/>
</dbReference>
<evidence type="ECO:0000256" key="2">
    <source>
        <dbReference type="ARBA" id="ARBA00010651"/>
    </source>
</evidence>
<keyword evidence="13" id="KW-0496">Mitochondrion</keyword>
<dbReference type="PRINTS" id="PR00162">
    <property type="entry name" value="RIESKE"/>
</dbReference>
<evidence type="ECO:0000256" key="9">
    <source>
        <dbReference type="ARBA" id="ARBA00023136"/>
    </source>
</evidence>
<comment type="miscellaneous">
    <text evidence="12">The Rieske protein is a high potential 2Fe-2S protein.</text>
</comment>
<evidence type="ECO:0000256" key="4">
    <source>
        <dbReference type="ARBA" id="ARBA00022714"/>
    </source>
</evidence>
<dbReference type="FunFam" id="2.102.10.10:FF:000001">
    <property type="entry name" value="Cytochrome b-c1 complex subunit Rieske, mitochondrial"/>
    <property type="match status" value="1"/>
</dbReference>
<evidence type="ECO:0000256" key="8">
    <source>
        <dbReference type="ARBA" id="ARBA00023014"/>
    </source>
</evidence>
<dbReference type="CDD" id="cd03470">
    <property type="entry name" value="Rieske_cytochrome_bc1"/>
    <property type="match status" value="1"/>
</dbReference>
<dbReference type="EMBL" id="LSSK01001752">
    <property type="protein sequence ID" value="OMH78860.1"/>
    <property type="molecule type" value="Genomic_DNA"/>
</dbReference>
<dbReference type="InterPro" id="IPR037008">
    <property type="entry name" value="bc1_Rieske_TM_sf"/>
</dbReference>
<comment type="similarity">
    <text evidence="2">Belongs to the Rieske iron-sulfur protein family.</text>
</comment>
<dbReference type="EMBL" id="LSSK01000955">
    <property type="protein sequence ID" value="OMH81174.1"/>
    <property type="molecule type" value="Genomic_DNA"/>
</dbReference>
<dbReference type="OrthoDB" id="1637982at2759"/>
<accession>A0A1R1PD04</accession>
<comment type="cofactor">
    <cofactor evidence="12">
        <name>[2Fe-2S] cluster</name>
        <dbReference type="ChEBI" id="CHEBI:190135"/>
    </cofactor>
    <text evidence="12">Binds 1 [2Fe-2S] cluster per subunit.</text>
</comment>
<keyword evidence="7" id="KW-0408">Iron</keyword>
<evidence type="ECO:0000313" key="15">
    <source>
        <dbReference type="EMBL" id="OMH78860.1"/>
    </source>
</evidence>
<sequence>MNFSKVLSNKTFYTAPATKQLFKSAFPNSGKVVDVNNTSNSQITFGGKKNMLNATKYTAKATGIVAQRRYGSYASGPGSSKVPSFGGYAKSDAEGSTDRSRVFSYFMLGATGAVVTAAAQNSVHEFLVNMAASADVLAVSKIEVDLAKIPVGSSVTLKWRGKPVFVRHRTQEQIELSRSVNVASLIDPQNDADRVKIPEWLVVVGICTHLGCVPIKDSGEFGAYYCPCHGSHYDYSGRIRKGPAPLNLEVPDYSIDGNMLTVG</sequence>
<protein>
    <recommendedName>
        <fullName evidence="11 12">Cytochrome b-c1 complex subunit Rieske, mitochondrial</fullName>
        <ecNumber evidence="12">7.1.1.8</ecNumber>
    </recommendedName>
</protein>
<dbReference type="EC" id="7.1.1.8" evidence="12"/>
<dbReference type="GO" id="GO:0008121">
    <property type="term" value="F:quinol-cytochrome-c reductase activity"/>
    <property type="evidence" value="ECO:0007669"/>
    <property type="project" value="UniProtKB-EC"/>
</dbReference>
<evidence type="ECO:0000313" key="17">
    <source>
        <dbReference type="Proteomes" id="UP000188320"/>
    </source>
</evidence>
<keyword evidence="12" id="KW-0249">Electron transport</keyword>
<keyword evidence="5" id="KW-0479">Metal-binding</keyword>
<dbReference type="InterPro" id="IPR005805">
    <property type="entry name" value="Rieske_Fe-S_prot_C"/>
</dbReference>
<dbReference type="InterPro" id="IPR004192">
    <property type="entry name" value="Rieske_TM"/>
</dbReference>
<comment type="caution">
    <text evidence="15">The sequence shown here is derived from an EMBL/GenBank/DDBJ whole genome shotgun (WGS) entry which is preliminary data.</text>
</comment>
<evidence type="ECO:0000256" key="5">
    <source>
        <dbReference type="ARBA" id="ARBA00022723"/>
    </source>
</evidence>
<reference evidence="17" key="2">
    <citation type="submission" date="2017-01" db="EMBL/GenBank/DDBJ databases">
        <authorList>
            <person name="Wang Y."/>
            <person name="White M."/>
            <person name="Kvist S."/>
            <person name="Moncalvo J.-M."/>
        </authorList>
    </citation>
    <scope>NUCLEOTIDE SEQUENCE [LARGE SCALE GENOMIC DNA]</scope>
    <source>
        <strain evidence="17">COL-18-3</strain>
    </source>
</reference>
<dbReference type="InterPro" id="IPR036922">
    <property type="entry name" value="Rieske_2Fe-2S_sf"/>
</dbReference>
<organism evidence="15 17">
    <name type="scientific">Zancudomyces culisetae</name>
    <name type="common">Gut fungus</name>
    <name type="synonym">Smittium culisetae</name>
    <dbReference type="NCBI Taxonomy" id="1213189"/>
    <lineage>
        <taxon>Eukaryota</taxon>
        <taxon>Fungi</taxon>
        <taxon>Fungi incertae sedis</taxon>
        <taxon>Zoopagomycota</taxon>
        <taxon>Kickxellomycotina</taxon>
        <taxon>Harpellomycetes</taxon>
        <taxon>Harpellales</taxon>
        <taxon>Legeriomycetaceae</taxon>
        <taxon>Zancudomyces</taxon>
    </lineage>
</organism>
<comment type="subcellular location">
    <subcellularLocation>
        <location evidence="1">Membrane</location>
        <topology evidence="1">Single-pass membrane protein</topology>
    </subcellularLocation>
    <subcellularLocation>
        <location evidence="13">Mitochondrion inner membrane</location>
    </subcellularLocation>
</comment>
<dbReference type="GO" id="GO:0005743">
    <property type="term" value="C:mitochondrial inner membrane"/>
    <property type="evidence" value="ECO:0007669"/>
    <property type="project" value="UniProtKB-SubCell"/>
</dbReference>
<dbReference type="PANTHER" id="PTHR10134">
    <property type="entry name" value="CYTOCHROME B-C1 COMPLEX SUBUNIT RIESKE, MITOCHONDRIAL"/>
    <property type="match status" value="1"/>
</dbReference>
<dbReference type="InterPro" id="IPR017941">
    <property type="entry name" value="Rieske_2Fe-2S"/>
</dbReference>
<evidence type="ECO:0000256" key="12">
    <source>
        <dbReference type="RuleBase" id="RU004494"/>
    </source>
</evidence>
<evidence type="ECO:0000256" key="1">
    <source>
        <dbReference type="ARBA" id="ARBA00004167"/>
    </source>
</evidence>
<evidence type="ECO:0000256" key="11">
    <source>
        <dbReference type="ARBA" id="ARBA00072517"/>
    </source>
</evidence>
<keyword evidence="10" id="KW-1015">Disulfide bond</keyword>
<name>A0A1R1PD04_ZANCU</name>
<dbReference type="GO" id="GO:0046872">
    <property type="term" value="F:metal ion binding"/>
    <property type="evidence" value="ECO:0007669"/>
    <property type="project" value="UniProtKB-KW"/>
</dbReference>
<evidence type="ECO:0000256" key="10">
    <source>
        <dbReference type="ARBA" id="ARBA00023157"/>
    </source>
</evidence>
<keyword evidence="13" id="KW-0679">Respiratory chain</keyword>
<dbReference type="Proteomes" id="UP000188320">
    <property type="component" value="Unassembled WGS sequence"/>
</dbReference>
<keyword evidence="17" id="KW-1185">Reference proteome</keyword>
<dbReference type="AlphaFoldDB" id="A0A1R1PD04"/>
<dbReference type="InterPro" id="IPR014349">
    <property type="entry name" value="Rieske_Fe-S_prot"/>
</dbReference>
<keyword evidence="12" id="KW-0813">Transport</keyword>
<comment type="catalytic activity">
    <reaction evidence="12">
        <text>a quinol + 2 Fe(III)-[cytochrome c](out) = a quinone + 2 Fe(II)-[cytochrome c](out) + 2 H(+)(out)</text>
        <dbReference type="Rhea" id="RHEA:11484"/>
        <dbReference type="Rhea" id="RHEA-COMP:10350"/>
        <dbReference type="Rhea" id="RHEA-COMP:14399"/>
        <dbReference type="ChEBI" id="CHEBI:15378"/>
        <dbReference type="ChEBI" id="CHEBI:24646"/>
        <dbReference type="ChEBI" id="CHEBI:29033"/>
        <dbReference type="ChEBI" id="CHEBI:29034"/>
        <dbReference type="ChEBI" id="CHEBI:132124"/>
        <dbReference type="EC" id="7.1.1.8"/>
    </reaction>
</comment>
<proteinExistence type="inferred from homology"/>
<keyword evidence="4" id="KW-0001">2Fe-2S</keyword>
<keyword evidence="8" id="KW-0411">Iron-sulfur</keyword>
<keyword evidence="3" id="KW-0812">Transmembrane</keyword>
<dbReference type="Gene3D" id="1.20.5.270">
    <property type="entry name" value="Ubiquinol cytochrome reductase, transmembrane domain"/>
    <property type="match status" value="1"/>
</dbReference>
<keyword evidence="6" id="KW-1133">Transmembrane helix</keyword>
<keyword evidence="9" id="KW-0472">Membrane</keyword>
<gene>
    <name evidence="16" type="ORF">AX774_g5371</name>
    <name evidence="15" type="ORF">AX774_g7740</name>
</gene>
<dbReference type="InterPro" id="IPR006317">
    <property type="entry name" value="Ubiquinol_cyt_c_Rdtase_Fe-S-su"/>
</dbReference>
<dbReference type="Pfam" id="PF02921">
    <property type="entry name" value="UCR_TM"/>
    <property type="match status" value="1"/>
</dbReference>
<dbReference type="PROSITE" id="PS51296">
    <property type="entry name" value="RIESKE"/>
    <property type="match status" value="1"/>
</dbReference>
<reference evidence="15" key="1">
    <citation type="submission" date="2017-01" db="EMBL/GenBank/DDBJ databases">
        <authorList>
            <person name="Mah S.A."/>
            <person name="Swanson W.J."/>
            <person name="Moy G.W."/>
            <person name="Vacquier V.D."/>
        </authorList>
    </citation>
    <scope>NUCLEOTIDE SEQUENCE [LARGE SCALE GENOMIC DNA]</scope>
    <source>
        <strain evidence="15">COL-18-3</strain>
    </source>
</reference>
<feature type="domain" description="Rieske" evidence="14">
    <location>
        <begin position="167"/>
        <end position="262"/>
    </location>
</feature>
<dbReference type="GO" id="GO:0051537">
    <property type="term" value="F:2 iron, 2 sulfur cluster binding"/>
    <property type="evidence" value="ECO:0007669"/>
    <property type="project" value="UniProtKB-KW"/>
</dbReference>
<dbReference type="Pfam" id="PF00355">
    <property type="entry name" value="Rieske"/>
    <property type="match status" value="1"/>
</dbReference>